<proteinExistence type="predicted"/>
<evidence type="ECO:0008006" key="4">
    <source>
        <dbReference type="Google" id="ProtNLM"/>
    </source>
</evidence>
<sequence length="170" mass="19320">MSRLGNNEGTQSPDKNIPIQQPVTNKRYTLVHKNGAIEYYDDLEAILRTYPHIKLPLNIQQANEIKATTIKTTDDFQSGDYHTNSLVQPIAWITTNDTNFWSKLLDDGANSFLYIFNIQSHPRVEKDTKTIIHANGTIVEEITETTWENDDDTPIITKSFKVTPAAEITN</sequence>
<evidence type="ECO:0000313" key="3">
    <source>
        <dbReference type="Proteomes" id="UP000837857"/>
    </source>
</evidence>
<reference evidence="2" key="1">
    <citation type="submission" date="2022-03" db="EMBL/GenBank/DDBJ databases">
        <authorList>
            <person name="Martin H S."/>
        </authorList>
    </citation>
    <scope>NUCLEOTIDE SEQUENCE</scope>
</reference>
<evidence type="ECO:0000256" key="1">
    <source>
        <dbReference type="SAM" id="MobiDB-lite"/>
    </source>
</evidence>
<keyword evidence="3" id="KW-1185">Reference proteome</keyword>
<gene>
    <name evidence="2" type="ORF">IPOD504_LOCUS16488</name>
</gene>
<feature type="non-terminal residue" evidence="2">
    <location>
        <position position="170"/>
    </location>
</feature>
<organism evidence="2 3">
    <name type="scientific">Iphiclides podalirius</name>
    <name type="common">scarce swallowtail</name>
    <dbReference type="NCBI Taxonomy" id="110791"/>
    <lineage>
        <taxon>Eukaryota</taxon>
        <taxon>Metazoa</taxon>
        <taxon>Ecdysozoa</taxon>
        <taxon>Arthropoda</taxon>
        <taxon>Hexapoda</taxon>
        <taxon>Insecta</taxon>
        <taxon>Pterygota</taxon>
        <taxon>Neoptera</taxon>
        <taxon>Endopterygota</taxon>
        <taxon>Lepidoptera</taxon>
        <taxon>Glossata</taxon>
        <taxon>Ditrysia</taxon>
        <taxon>Papilionoidea</taxon>
        <taxon>Papilionidae</taxon>
        <taxon>Papilioninae</taxon>
        <taxon>Iphiclides</taxon>
    </lineage>
</organism>
<dbReference type="EMBL" id="OW152820">
    <property type="protein sequence ID" value="CAH2075085.1"/>
    <property type="molecule type" value="Genomic_DNA"/>
</dbReference>
<dbReference type="Proteomes" id="UP000837857">
    <property type="component" value="Chromosome 8"/>
</dbReference>
<evidence type="ECO:0000313" key="2">
    <source>
        <dbReference type="EMBL" id="CAH2075085.1"/>
    </source>
</evidence>
<accession>A0ABN8J327</accession>
<name>A0ABN8J327_9NEOP</name>
<feature type="region of interest" description="Disordered" evidence="1">
    <location>
        <begin position="1"/>
        <end position="21"/>
    </location>
</feature>
<protein>
    <recommendedName>
        <fullName evidence="4">Phage tail protein</fullName>
    </recommendedName>
</protein>